<feature type="signal peptide" evidence="1">
    <location>
        <begin position="1"/>
        <end position="23"/>
    </location>
</feature>
<keyword evidence="1" id="KW-0732">Signal</keyword>
<dbReference type="FunFam" id="3.20.20.80:FF:000176">
    <property type="entry name" value="Glycoside hydrolase family 128 protein"/>
    <property type="match status" value="1"/>
</dbReference>
<proteinExistence type="predicted"/>
<dbReference type="AlphaFoldDB" id="A0A4Z1GX16"/>
<evidence type="ECO:0000313" key="3">
    <source>
        <dbReference type="EMBL" id="TGO40299.1"/>
    </source>
</evidence>
<feature type="domain" description="Asl1-like glycosyl hydrolase catalytic" evidence="2">
    <location>
        <begin position="175"/>
        <end position="401"/>
    </location>
</feature>
<dbReference type="GO" id="GO:0009277">
    <property type="term" value="C:fungal-type cell wall"/>
    <property type="evidence" value="ECO:0007669"/>
    <property type="project" value="TreeGrafter"/>
</dbReference>
<dbReference type="EMBL" id="PQXK01000039">
    <property type="protein sequence ID" value="TGO40299.1"/>
    <property type="molecule type" value="Genomic_DNA"/>
</dbReference>
<dbReference type="InterPro" id="IPR053183">
    <property type="entry name" value="ASL1"/>
</dbReference>
<dbReference type="InterPro" id="IPR009148">
    <property type="entry name" value="PcsB-like"/>
</dbReference>
<gene>
    <name evidence="3" type="ORF">BHYA_0039g00400</name>
</gene>
<dbReference type="PANTHER" id="PTHR34154:SF10">
    <property type="entry name" value="ASL1-LIKE GLYCOSYL HYDROLASE CATALYTIC DOMAIN-CONTAINING PROTEIN"/>
    <property type="match status" value="1"/>
</dbReference>
<accession>A0A4Z1GX16</accession>
<dbReference type="InterPro" id="IPR017853">
    <property type="entry name" value="GH"/>
</dbReference>
<keyword evidence="4" id="KW-1185">Reference proteome</keyword>
<dbReference type="Gene3D" id="3.20.20.80">
    <property type="entry name" value="Glycosidases"/>
    <property type="match status" value="1"/>
</dbReference>
<dbReference type="PRINTS" id="PR01852">
    <property type="entry name" value="SIBAPROTEIN"/>
</dbReference>
<feature type="chain" id="PRO_5021277433" description="Asl1-like glycosyl hydrolase catalytic domain-containing protein" evidence="1">
    <location>
        <begin position="24"/>
        <end position="404"/>
    </location>
</feature>
<protein>
    <recommendedName>
        <fullName evidence="2">Asl1-like glycosyl hydrolase catalytic domain-containing protein</fullName>
    </recommendedName>
</protein>
<dbReference type="Proteomes" id="UP000297814">
    <property type="component" value="Unassembled WGS sequence"/>
</dbReference>
<evidence type="ECO:0000259" key="2">
    <source>
        <dbReference type="Pfam" id="PF11790"/>
    </source>
</evidence>
<organism evidence="3 4">
    <name type="scientific">Botrytis hyacinthi</name>
    <dbReference type="NCBI Taxonomy" id="278943"/>
    <lineage>
        <taxon>Eukaryota</taxon>
        <taxon>Fungi</taxon>
        <taxon>Dikarya</taxon>
        <taxon>Ascomycota</taxon>
        <taxon>Pezizomycotina</taxon>
        <taxon>Leotiomycetes</taxon>
        <taxon>Helotiales</taxon>
        <taxon>Sclerotiniaceae</taxon>
        <taxon>Botrytis</taxon>
    </lineage>
</organism>
<dbReference type="GO" id="GO:0071966">
    <property type="term" value="P:fungal-type cell wall polysaccharide metabolic process"/>
    <property type="evidence" value="ECO:0007669"/>
    <property type="project" value="TreeGrafter"/>
</dbReference>
<dbReference type="InterPro" id="IPR024655">
    <property type="entry name" value="Asl1_glyco_hydro_catalytic"/>
</dbReference>
<dbReference type="Pfam" id="PF11790">
    <property type="entry name" value="Glyco_hydro_cc"/>
    <property type="match status" value="1"/>
</dbReference>
<reference evidence="3 4" key="1">
    <citation type="submission" date="2017-12" db="EMBL/GenBank/DDBJ databases">
        <title>Comparative genomics of Botrytis spp.</title>
        <authorList>
            <person name="Valero-Jimenez C.A."/>
            <person name="Tapia P."/>
            <person name="Veloso J."/>
            <person name="Silva-Moreno E."/>
            <person name="Staats M."/>
            <person name="Valdes J.H."/>
            <person name="Van Kan J.A.L."/>
        </authorList>
    </citation>
    <scope>NUCLEOTIDE SEQUENCE [LARGE SCALE GENOMIC DNA]</scope>
    <source>
        <strain evidence="3 4">Bh0001</strain>
    </source>
</reference>
<dbReference type="PANTHER" id="PTHR34154">
    <property type="entry name" value="ALKALI-SENSITIVE LINKAGE PROTEIN 1"/>
    <property type="match status" value="1"/>
</dbReference>
<comment type="caution">
    <text evidence="3">The sequence shown here is derived from an EMBL/GenBank/DDBJ whole genome shotgun (WGS) entry which is preliminary data.</text>
</comment>
<sequence length="404" mass="41516">MRSFEFKSLAILASSLLVKETFAAPIYETEIHVVTEEVTVTREFDGSYATGYAHAVGTYTQHHSAAASSVVVVASTPAPAAVTSAVVVPTSSTTSHVVVESSSAKASSSSSSVAAVKASTEVAAAAVLVQTSAKAAATSTKAAATTLATSAKASSAAASASSSSYSSSSSGGKRGVAYNTADYVKQFTGSSKVAWAYNWGSSSDGLSASGIEFVPLLWGLKSTFTGAWSAAASSAIASGSTHLMSFNEPDLSTQANIGASDAAAGYKTYMQPFAGKAKLGAPAVTNGASPMGLTWLKSFMSSCSDCTIDFVCIHWYDSASNVAYFKQYVQDAYAAGGNRPLWITEFQASGSTDEQNAFMKEVLPWLDASTMVDRYAWFMADTAAGGLMASTSALSTLGNTFKTA</sequence>
<evidence type="ECO:0000313" key="4">
    <source>
        <dbReference type="Proteomes" id="UP000297814"/>
    </source>
</evidence>
<evidence type="ECO:0000256" key="1">
    <source>
        <dbReference type="SAM" id="SignalP"/>
    </source>
</evidence>
<name>A0A4Z1GX16_9HELO</name>
<dbReference type="SUPFAM" id="SSF51445">
    <property type="entry name" value="(Trans)glycosidases"/>
    <property type="match status" value="1"/>
</dbReference>